<feature type="non-terminal residue" evidence="2">
    <location>
        <position position="1"/>
    </location>
</feature>
<accession>A0A941EX62</accession>
<sequence>RELLAHALAVFAHARLTAGDRSDAARAASAEAVDLFRELLEEQPLAMARYAGAAQEVHDRLHADRPPTAEESAPSR</sequence>
<reference evidence="2" key="1">
    <citation type="submission" date="2021-04" db="EMBL/GenBank/DDBJ databases">
        <title>Genome based classification of Actinospica acidithermotolerans sp. nov., an actinobacterium isolated from an Indonesian hot spring.</title>
        <authorList>
            <person name="Kusuma A.B."/>
            <person name="Putra K.E."/>
            <person name="Nafisah S."/>
            <person name="Loh J."/>
            <person name="Nouioui I."/>
            <person name="Goodfellow M."/>
        </authorList>
    </citation>
    <scope>NUCLEOTIDE SEQUENCE</scope>
    <source>
        <strain evidence="2">CSCA 57</strain>
    </source>
</reference>
<proteinExistence type="predicted"/>
<name>A0A941EX62_9ACTN</name>
<comment type="caution">
    <text evidence="2">The sequence shown here is derived from an EMBL/GenBank/DDBJ whole genome shotgun (WGS) entry which is preliminary data.</text>
</comment>
<evidence type="ECO:0000256" key="1">
    <source>
        <dbReference type="SAM" id="MobiDB-lite"/>
    </source>
</evidence>
<organism evidence="2 3">
    <name type="scientific">Actinospica durhamensis</name>
    <dbReference type="NCBI Taxonomy" id="1508375"/>
    <lineage>
        <taxon>Bacteria</taxon>
        <taxon>Bacillati</taxon>
        <taxon>Actinomycetota</taxon>
        <taxon>Actinomycetes</taxon>
        <taxon>Catenulisporales</taxon>
        <taxon>Actinospicaceae</taxon>
        <taxon>Actinospica</taxon>
    </lineage>
</organism>
<feature type="compositionally biased region" description="Basic and acidic residues" evidence="1">
    <location>
        <begin position="56"/>
        <end position="68"/>
    </location>
</feature>
<dbReference type="AlphaFoldDB" id="A0A941EX62"/>
<evidence type="ECO:0000313" key="2">
    <source>
        <dbReference type="EMBL" id="MBR7839822.1"/>
    </source>
</evidence>
<evidence type="ECO:0000313" key="3">
    <source>
        <dbReference type="Proteomes" id="UP000675781"/>
    </source>
</evidence>
<dbReference type="Proteomes" id="UP000675781">
    <property type="component" value="Unassembled WGS sequence"/>
</dbReference>
<dbReference type="RefSeq" id="WP_212534232.1">
    <property type="nucleotide sequence ID" value="NZ_JAGSOG010000669.1"/>
</dbReference>
<gene>
    <name evidence="2" type="ORF">KDL01_41670</name>
</gene>
<feature type="region of interest" description="Disordered" evidence="1">
    <location>
        <begin position="56"/>
        <end position="76"/>
    </location>
</feature>
<protein>
    <submittedName>
        <fullName evidence="2">Uncharacterized protein</fullName>
    </submittedName>
</protein>
<dbReference type="EMBL" id="JAGSOG010000669">
    <property type="protein sequence ID" value="MBR7839822.1"/>
    <property type="molecule type" value="Genomic_DNA"/>
</dbReference>
<keyword evidence="3" id="KW-1185">Reference proteome</keyword>